<dbReference type="InterPro" id="IPR010653">
    <property type="entry name" value="NlpB/DapX"/>
</dbReference>
<organism evidence="1">
    <name type="scientific">hydrothermal vent metagenome</name>
    <dbReference type="NCBI Taxonomy" id="652676"/>
    <lineage>
        <taxon>unclassified sequences</taxon>
        <taxon>metagenomes</taxon>
        <taxon>ecological metagenomes</taxon>
    </lineage>
</organism>
<protein>
    <recommendedName>
        <fullName evidence="2">Outer membrane protein assembly factor BamC</fullName>
    </recommendedName>
</protein>
<name>A0A160TRE1_9ZZZZ</name>
<dbReference type="Gene3D" id="3.30.310.170">
    <property type="entry name" value="Outer membrane protein assembly factor BamC"/>
    <property type="match status" value="2"/>
</dbReference>
<dbReference type="InterPro" id="IPR042268">
    <property type="entry name" value="BamC_C"/>
</dbReference>
<accession>A0A160TRE1</accession>
<evidence type="ECO:0008006" key="2">
    <source>
        <dbReference type="Google" id="ProtNLM"/>
    </source>
</evidence>
<gene>
    <name evidence="1" type="ORF">MGWOODY_XGa581</name>
</gene>
<sequence length="377" mass="42373">MTQTCGMLKNTLIWLSCIVVVTGCSVTENIISRSSPSSSIQSLEVPPDLTTPQQTTNASLFSATLQKASKEEKAQYQQYQQFQRMAEYEEFLQWRKDQSGGEELNITDFRSAQSVLLKARLIDKGVLVVTGNSEERIVLIADTFDNSWNRIETAVRNIGLRIIEGNRNTGYFRVFHDIEPQTKNPGSFLKRLLWINDPLIYTLWVTAEDDTVRATLFDDDQLPIASDAANAVMERLGVQLLTFASKYQSLKESHSNSGALSLQQAADGQLRLTVAGTAQGLWPSVDRALSDAGFTIIDKSIENHTFQVRYDTVEEPKKKNVLQKLRLWKKDKQQQTETVQVRLVTAGENTVIEVLTLKGDPADNSDHVLSLLFDRLK</sequence>
<evidence type="ECO:0000313" key="1">
    <source>
        <dbReference type="EMBL" id="CUS52672.1"/>
    </source>
</evidence>
<reference evidence="1" key="1">
    <citation type="submission" date="2015-10" db="EMBL/GenBank/DDBJ databases">
        <authorList>
            <person name="Gilbert D.G."/>
        </authorList>
    </citation>
    <scope>NUCLEOTIDE SEQUENCE</scope>
</reference>
<dbReference type="AlphaFoldDB" id="A0A160TRE1"/>
<dbReference type="EMBL" id="CZRL01000086">
    <property type="protein sequence ID" value="CUS52672.1"/>
    <property type="molecule type" value="Genomic_DNA"/>
</dbReference>
<proteinExistence type="predicted"/>
<dbReference type="Pfam" id="PF06804">
    <property type="entry name" value="Lipoprotein_18"/>
    <property type="match status" value="1"/>
</dbReference>